<reference evidence="3 4" key="1">
    <citation type="submission" date="2016-10" db="EMBL/GenBank/DDBJ databases">
        <authorList>
            <person name="de Groot N.N."/>
        </authorList>
    </citation>
    <scope>NUCLEOTIDE SEQUENCE [LARGE SCALE GENOMIC DNA]</scope>
    <source>
        <strain evidence="3 4">DSM 23581</strain>
    </source>
</reference>
<feature type="signal peptide" evidence="2">
    <location>
        <begin position="1"/>
        <end position="21"/>
    </location>
</feature>
<evidence type="ECO:0000313" key="3">
    <source>
        <dbReference type="EMBL" id="SEA73706.1"/>
    </source>
</evidence>
<keyword evidence="1" id="KW-0175">Coiled coil</keyword>
<gene>
    <name evidence="3" type="ORF">SAMN05421540_11229</name>
</gene>
<keyword evidence="2" id="KW-0732">Signal</keyword>
<evidence type="ECO:0000256" key="2">
    <source>
        <dbReference type="SAM" id="SignalP"/>
    </source>
</evidence>
<proteinExistence type="predicted"/>
<accession>A0A1H4DME4</accession>
<dbReference type="Proteomes" id="UP000198820">
    <property type="component" value="Unassembled WGS sequence"/>
</dbReference>
<evidence type="ECO:0008006" key="5">
    <source>
        <dbReference type="Google" id="ProtNLM"/>
    </source>
</evidence>
<name>A0A1H4DME4_9FLAO</name>
<keyword evidence="4" id="KW-1185">Reference proteome</keyword>
<dbReference type="STRING" id="908615.SAMN05421540_11229"/>
<feature type="chain" id="PRO_5011507761" description="Outer membrane protein beta-barrel domain-containing protein" evidence="2">
    <location>
        <begin position="22"/>
        <end position="371"/>
    </location>
</feature>
<protein>
    <recommendedName>
        <fullName evidence="5">Outer membrane protein beta-barrel domain-containing protein</fullName>
    </recommendedName>
</protein>
<sequence>MKKMTLIFCVLSLFYIGNVQAQVTPTKDSISLATQENLEKLLNQIEKEEVSALKAKVKAIDARYDANEITKSESDQLKKEASELTAENIQNRQEIAKLSADYAKRNNVPLENMDDLRSVTDSMKVGALRIVSQKDSEGELKTLKISISSSEDDDKEKKPTAQDRTFSKLVFAVGFNNTFNDGEFMEDPNYKFAASRYFEFGWQWSTRVFKETNFLRFRYGLALQFNGLKPEDNQYFVENGDQTELQDFAINLDKSKLRMDNLIMPLHLELTSSKRKDTELPNFTRPAFKLGLGGFVGLNLHNKQKLKYKEGGDHFKIKQRSDFNTNNFLYGLSGYIGWEGAQLYFQYNLNPVFKDNLVDENNFQIGMRFEI</sequence>
<evidence type="ECO:0000256" key="1">
    <source>
        <dbReference type="SAM" id="Coils"/>
    </source>
</evidence>
<organism evidence="3 4">
    <name type="scientific">Psychroflexus halocasei</name>
    <dbReference type="NCBI Taxonomy" id="908615"/>
    <lineage>
        <taxon>Bacteria</taxon>
        <taxon>Pseudomonadati</taxon>
        <taxon>Bacteroidota</taxon>
        <taxon>Flavobacteriia</taxon>
        <taxon>Flavobacteriales</taxon>
        <taxon>Flavobacteriaceae</taxon>
        <taxon>Psychroflexus</taxon>
    </lineage>
</organism>
<dbReference type="EMBL" id="FNQF01000012">
    <property type="protein sequence ID" value="SEA73706.1"/>
    <property type="molecule type" value="Genomic_DNA"/>
</dbReference>
<dbReference type="RefSeq" id="WP_093245733.1">
    <property type="nucleotide sequence ID" value="NZ_FNQF01000012.1"/>
</dbReference>
<dbReference type="AlphaFoldDB" id="A0A1H4DME4"/>
<evidence type="ECO:0000313" key="4">
    <source>
        <dbReference type="Proteomes" id="UP000198820"/>
    </source>
</evidence>
<feature type="coiled-coil region" evidence="1">
    <location>
        <begin position="35"/>
        <end position="101"/>
    </location>
</feature>